<dbReference type="CDD" id="cd00464">
    <property type="entry name" value="SK"/>
    <property type="match status" value="1"/>
</dbReference>
<evidence type="ECO:0000256" key="3">
    <source>
        <dbReference type="ARBA" id="ARBA00022741"/>
    </source>
</evidence>
<evidence type="ECO:0000256" key="8">
    <source>
        <dbReference type="SAM" id="MobiDB-lite"/>
    </source>
</evidence>
<gene>
    <name evidence="7" type="primary">aroK</name>
    <name evidence="9" type="ORF">FC093_13425</name>
</gene>
<dbReference type="RefSeq" id="WP_137262310.1">
    <property type="nucleotide sequence ID" value="NZ_SZQL01000010.1"/>
</dbReference>
<evidence type="ECO:0000256" key="4">
    <source>
        <dbReference type="ARBA" id="ARBA00022777"/>
    </source>
</evidence>
<dbReference type="PANTHER" id="PTHR21087:SF16">
    <property type="entry name" value="SHIKIMATE KINASE 1, CHLOROPLASTIC"/>
    <property type="match status" value="1"/>
</dbReference>
<comment type="function">
    <text evidence="7">Catalyzes the specific phosphorylation of the 3-hydroxyl group of shikimic acid using ATP as a cosubstrate.</text>
</comment>
<evidence type="ECO:0000256" key="5">
    <source>
        <dbReference type="ARBA" id="ARBA00022840"/>
    </source>
</evidence>
<dbReference type="PANTHER" id="PTHR21087">
    <property type="entry name" value="SHIKIMATE KINASE"/>
    <property type="match status" value="1"/>
</dbReference>
<dbReference type="Pfam" id="PF01202">
    <property type="entry name" value="SKI"/>
    <property type="match status" value="1"/>
</dbReference>
<comment type="cofactor">
    <cofactor evidence="7">
        <name>Mg(2+)</name>
        <dbReference type="ChEBI" id="CHEBI:18420"/>
    </cofactor>
    <text evidence="7">Binds 1 Mg(2+) ion per subunit.</text>
</comment>
<evidence type="ECO:0000313" key="9">
    <source>
        <dbReference type="EMBL" id="TKK67745.1"/>
    </source>
</evidence>
<comment type="similarity">
    <text evidence="7">Belongs to the shikimate kinase family.</text>
</comment>
<dbReference type="InterPro" id="IPR031322">
    <property type="entry name" value="Shikimate/glucono_kinase"/>
</dbReference>
<dbReference type="Gene3D" id="3.40.50.300">
    <property type="entry name" value="P-loop containing nucleotide triphosphate hydrolases"/>
    <property type="match status" value="1"/>
</dbReference>
<keyword evidence="7" id="KW-0460">Magnesium</keyword>
<keyword evidence="5 7" id="KW-0067">ATP-binding</keyword>
<accession>A0A4U3KYK7</accession>
<comment type="pathway">
    <text evidence="7">Metabolic intermediate biosynthesis; chorismate biosynthesis; chorismate from D-erythrose 4-phosphate and phosphoenolpyruvate: step 5/7.</text>
</comment>
<dbReference type="GO" id="GO:0000287">
    <property type="term" value="F:magnesium ion binding"/>
    <property type="evidence" value="ECO:0007669"/>
    <property type="project" value="UniProtKB-UniRule"/>
</dbReference>
<dbReference type="PRINTS" id="PR01100">
    <property type="entry name" value="SHIKIMTKNASE"/>
</dbReference>
<dbReference type="GO" id="GO:0009073">
    <property type="term" value="P:aromatic amino acid family biosynthetic process"/>
    <property type="evidence" value="ECO:0007669"/>
    <property type="project" value="UniProtKB-KW"/>
</dbReference>
<evidence type="ECO:0000256" key="1">
    <source>
        <dbReference type="ARBA" id="ARBA00022605"/>
    </source>
</evidence>
<feature type="binding site" evidence="7">
    <location>
        <position position="141"/>
    </location>
    <ligand>
        <name>ATP</name>
        <dbReference type="ChEBI" id="CHEBI:30616"/>
    </ligand>
</feature>
<protein>
    <recommendedName>
        <fullName evidence="7">Shikimate kinase</fullName>
        <shortName evidence="7">SK</shortName>
        <ecNumber evidence="7">2.7.1.71</ecNumber>
    </recommendedName>
</protein>
<evidence type="ECO:0000256" key="7">
    <source>
        <dbReference type="HAMAP-Rule" id="MF_00109"/>
    </source>
</evidence>
<dbReference type="GO" id="GO:0008652">
    <property type="term" value="P:amino acid biosynthetic process"/>
    <property type="evidence" value="ECO:0007669"/>
    <property type="project" value="UniProtKB-KW"/>
</dbReference>
<feature type="region of interest" description="Disordered" evidence="8">
    <location>
        <begin position="1"/>
        <end position="22"/>
    </location>
</feature>
<comment type="catalytic activity">
    <reaction evidence="7">
        <text>shikimate + ATP = 3-phosphoshikimate + ADP + H(+)</text>
        <dbReference type="Rhea" id="RHEA:13121"/>
        <dbReference type="ChEBI" id="CHEBI:15378"/>
        <dbReference type="ChEBI" id="CHEBI:30616"/>
        <dbReference type="ChEBI" id="CHEBI:36208"/>
        <dbReference type="ChEBI" id="CHEBI:145989"/>
        <dbReference type="ChEBI" id="CHEBI:456216"/>
        <dbReference type="EC" id="2.7.1.71"/>
    </reaction>
</comment>
<dbReference type="InterPro" id="IPR027417">
    <property type="entry name" value="P-loop_NTPase"/>
</dbReference>
<keyword evidence="10" id="KW-1185">Reference proteome</keyword>
<keyword evidence="7" id="KW-0963">Cytoplasm</keyword>
<sequence length="192" mass="21851">MNNDNSYSGLGATSSPSGQGKHGGTKIFLIGIMGSGKTHWAQRLADQLNMDWIDLDQQIEKATDMPVHDIFATEGEEYFRLKERDTLRQFAGIENIIISTGGGTPCFHNNMEWMNDNGITIWLNVNSATLAERLKRKKYKRPLISHLNDEEMQDFIQAKIKEREPYYAQAKHHISGSQITIEDFTKILTYAQ</sequence>
<comment type="subcellular location">
    <subcellularLocation>
        <location evidence="7">Cytoplasm</location>
    </subcellularLocation>
</comment>
<proteinExistence type="inferred from homology"/>
<dbReference type="GO" id="GO:0005524">
    <property type="term" value="F:ATP binding"/>
    <property type="evidence" value="ECO:0007669"/>
    <property type="project" value="UniProtKB-UniRule"/>
</dbReference>
<feature type="binding site" evidence="7">
    <location>
        <position position="80"/>
    </location>
    <ligand>
        <name>substrate</name>
    </ligand>
</feature>
<feature type="binding site" evidence="7">
    <location>
        <position position="163"/>
    </location>
    <ligand>
        <name>substrate</name>
    </ligand>
</feature>
<dbReference type="Proteomes" id="UP000305848">
    <property type="component" value="Unassembled WGS sequence"/>
</dbReference>
<keyword evidence="4 7" id="KW-0418">Kinase</keyword>
<comment type="subunit">
    <text evidence="7">Monomer.</text>
</comment>
<dbReference type="OrthoDB" id="9800332at2"/>
<evidence type="ECO:0000256" key="6">
    <source>
        <dbReference type="ARBA" id="ARBA00023141"/>
    </source>
</evidence>
<dbReference type="HAMAP" id="MF_00109">
    <property type="entry name" value="Shikimate_kinase"/>
    <property type="match status" value="1"/>
</dbReference>
<comment type="caution">
    <text evidence="7">Lacks conserved residue(s) required for the propagation of feature annotation.</text>
</comment>
<dbReference type="InterPro" id="IPR000623">
    <property type="entry name" value="Shikimate_kinase/TSH1"/>
</dbReference>
<dbReference type="EMBL" id="SZQL01000010">
    <property type="protein sequence ID" value="TKK67745.1"/>
    <property type="molecule type" value="Genomic_DNA"/>
</dbReference>
<keyword evidence="7" id="KW-0479">Metal-binding</keyword>
<feature type="compositionally biased region" description="Polar residues" evidence="8">
    <location>
        <begin position="1"/>
        <end position="18"/>
    </location>
</feature>
<keyword evidence="2 7" id="KW-0808">Transferase</keyword>
<reference evidence="9 10" key="1">
    <citation type="submission" date="2019-05" db="EMBL/GenBank/DDBJ databases">
        <title>Panacibacter sp. strain 17mud1-8 Genome sequencing and assembly.</title>
        <authorList>
            <person name="Chhetri G."/>
        </authorList>
    </citation>
    <scope>NUCLEOTIDE SEQUENCE [LARGE SCALE GENOMIC DNA]</scope>
    <source>
        <strain evidence="9 10">17mud1-8</strain>
    </source>
</reference>
<dbReference type="UniPathway" id="UPA00053">
    <property type="reaction ID" value="UER00088"/>
</dbReference>
<feature type="binding site" evidence="7">
    <location>
        <position position="56"/>
    </location>
    <ligand>
        <name>substrate</name>
    </ligand>
</feature>
<comment type="caution">
    <text evidence="9">The sequence shown here is derived from an EMBL/GenBank/DDBJ whole genome shotgun (WGS) entry which is preliminary data.</text>
</comment>
<feature type="binding site" evidence="7">
    <location>
        <position position="38"/>
    </location>
    <ligand>
        <name>Mg(2+)</name>
        <dbReference type="ChEBI" id="CHEBI:18420"/>
    </ligand>
</feature>
<dbReference type="GO" id="GO:0009423">
    <property type="term" value="P:chorismate biosynthetic process"/>
    <property type="evidence" value="ECO:0007669"/>
    <property type="project" value="UniProtKB-UniRule"/>
</dbReference>
<dbReference type="GO" id="GO:0004765">
    <property type="term" value="F:shikimate kinase activity"/>
    <property type="evidence" value="ECO:0007669"/>
    <property type="project" value="UniProtKB-UniRule"/>
</dbReference>
<dbReference type="EC" id="2.7.1.71" evidence="7"/>
<evidence type="ECO:0000313" key="10">
    <source>
        <dbReference type="Proteomes" id="UP000305848"/>
    </source>
</evidence>
<dbReference type="AlphaFoldDB" id="A0A4U3KYK7"/>
<dbReference type="SUPFAM" id="SSF52540">
    <property type="entry name" value="P-loop containing nucleoside triphosphate hydrolases"/>
    <property type="match status" value="1"/>
</dbReference>
<keyword evidence="1 7" id="KW-0028">Amino-acid biosynthesis</keyword>
<evidence type="ECO:0000256" key="2">
    <source>
        <dbReference type="ARBA" id="ARBA00022679"/>
    </source>
</evidence>
<feature type="binding site" evidence="7">
    <location>
        <begin position="34"/>
        <end position="39"/>
    </location>
    <ligand>
        <name>ATP</name>
        <dbReference type="ChEBI" id="CHEBI:30616"/>
    </ligand>
</feature>
<feature type="binding site" evidence="7">
    <location>
        <position position="102"/>
    </location>
    <ligand>
        <name>substrate</name>
    </ligand>
</feature>
<keyword evidence="3 7" id="KW-0547">Nucleotide-binding</keyword>
<name>A0A4U3KYK7_9BACT</name>
<organism evidence="9 10">
    <name type="scientific">Ilyomonas limi</name>
    <dbReference type="NCBI Taxonomy" id="2575867"/>
    <lineage>
        <taxon>Bacteria</taxon>
        <taxon>Pseudomonadati</taxon>
        <taxon>Bacteroidota</taxon>
        <taxon>Chitinophagia</taxon>
        <taxon>Chitinophagales</taxon>
        <taxon>Chitinophagaceae</taxon>
        <taxon>Ilyomonas</taxon>
    </lineage>
</organism>
<keyword evidence="6 7" id="KW-0057">Aromatic amino acid biosynthesis</keyword>
<dbReference type="GO" id="GO:0005829">
    <property type="term" value="C:cytosol"/>
    <property type="evidence" value="ECO:0007669"/>
    <property type="project" value="TreeGrafter"/>
</dbReference>